<reference evidence="2" key="1">
    <citation type="submission" date="2021-01" db="EMBL/GenBank/DDBJ databases">
        <authorList>
            <person name="Corre E."/>
            <person name="Pelletier E."/>
            <person name="Niang G."/>
            <person name="Scheremetjew M."/>
            <person name="Finn R."/>
            <person name="Kale V."/>
            <person name="Holt S."/>
            <person name="Cochrane G."/>
            <person name="Meng A."/>
            <person name="Brown T."/>
            <person name="Cohen L."/>
        </authorList>
    </citation>
    <scope>NUCLEOTIDE SEQUENCE</scope>
    <source>
        <strain evidence="2">CCMP1661</strain>
    </source>
</reference>
<accession>A0A7S2XZJ5</accession>
<dbReference type="SUPFAM" id="SSF51197">
    <property type="entry name" value="Clavaminate synthase-like"/>
    <property type="match status" value="1"/>
</dbReference>
<dbReference type="InterPro" id="IPR027443">
    <property type="entry name" value="IPNS-like_sf"/>
</dbReference>
<feature type="domain" description="Isopenicillin N synthase-like Fe(2+) 2OG dioxygenase" evidence="1">
    <location>
        <begin position="155"/>
        <end position="251"/>
    </location>
</feature>
<dbReference type="AlphaFoldDB" id="A0A7S2XZJ5"/>
<proteinExistence type="predicted"/>
<dbReference type="EMBL" id="HBHR01006671">
    <property type="protein sequence ID" value="CAD9860756.1"/>
    <property type="molecule type" value="Transcribed_RNA"/>
</dbReference>
<protein>
    <recommendedName>
        <fullName evidence="1">Isopenicillin N synthase-like Fe(2+) 2OG dioxygenase domain-containing protein</fullName>
    </recommendedName>
</protein>
<dbReference type="InterPro" id="IPR050231">
    <property type="entry name" value="Iron_ascorbate_oxido_reductase"/>
</dbReference>
<name>A0A7S2XZJ5_9STRA</name>
<dbReference type="PANTHER" id="PTHR47990">
    <property type="entry name" value="2-OXOGLUTARATE (2OG) AND FE(II)-DEPENDENT OXYGENASE SUPERFAMILY PROTEIN-RELATED"/>
    <property type="match status" value="1"/>
</dbReference>
<dbReference type="Pfam" id="PF03171">
    <property type="entry name" value="2OG-FeII_Oxy"/>
    <property type="match status" value="1"/>
</dbReference>
<dbReference type="Gene3D" id="2.60.120.330">
    <property type="entry name" value="B-lactam Antibiotic, Isopenicillin N Synthase, Chain"/>
    <property type="match status" value="1"/>
</dbReference>
<gene>
    <name evidence="2" type="ORF">FJAP1339_LOCUS3277</name>
</gene>
<organism evidence="2">
    <name type="scientific">Fibrocapsa japonica</name>
    <dbReference type="NCBI Taxonomy" id="94617"/>
    <lineage>
        <taxon>Eukaryota</taxon>
        <taxon>Sar</taxon>
        <taxon>Stramenopiles</taxon>
        <taxon>Ochrophyta</taxon>
        <taxon>Raphidophyceae</taxon>
        <taxon>Chattonellales</taxon>
        <taxon>Chattonellaceae</taxon>
        <taxon>Fibrocapsa</taxon>
    </lineage>
</organism>
<evidence type="ECO:0000313" key="2">
    <source>
        <dbReference type="EMBL" id="CAD9860756.1"/>
    </source>
</evidence>
<evidence type="ECO:0000259" key="1">
    <source>
        <dbReference type="Pfam" id="PF03171"/>
    </source>
</evidence>
<dbReference type="InterPro" id="IPR044861">
    <property type="entry name" value="IPNS-like_FE2OG_OXY"/>
</dbReference>
<sequence length="324" mass="35635">MFYPRRISASLSAAELAQAINDPQGKGVLLLTDLPKAPIPEIQSALDGLSRSPDITARLNNAYKKNLVYKDSFAAGKGGPKVDMKRVLDLSPERLEQIKKNDPNLAVIQEGSLAETLSYWENVRTSIAPKIVRAVADAVGTEDIVSDSAFNYRMVDYYERLADSDSAIAPRCGEHRDFGTFTLIFPSRSGFQVNVDGEWRDIPALEEGTAILLFGWCTQIRSNGRIPAALHRVSDVEGVPRRTSAVLFCAPKHADTALEPVVRAGEERVYVSGAKAGDLRGQMARKWQMREGTLSEEGRILEEKEILATNMLTQDDVVKTMAAN</sequence>